<name>A0ABR3KJA4_TRISP</name>
<evidence type="ECO:0000259" key="8">
    <source>
        <dbReference type="Pfam" id="PF08638"/>
    </source>
</evidence>
<protein>
    <recommendedName>
        <fullName evidence="7">Mediator of RNA polymerase II transcription subunit 14</fullName>
    </recommendedName>
    <alternativeName>
        <fullName evidence="7">Mediator complex subunit 14</fullName>
    </alternativeName>
</protein>
<dbReference type="PANTHER" id="PTHR12809">
    <property type="entry name" value="MEDIATOR COMPLEX SUBUNIT"/>
    <property type="match status" value="1"/>
</dbReference>
<comment type="subcellular location">
    <subcellularLocation>
        <location evidence="1 7">Nucleus</location>
    </subcellularLocation>
</comment>
<dbReference type="InterPro" id="IPR013947">
    <property type="entry name" value="Mediator_Med14"/>
</dbReference>
<evidence type="ECO:0000256" key="7">
    <source>
        <dbReference type="RuleBase" id="RU365082"/>
    </source>
</evidence>
<evidence type="ECO:0000256" key="5">
    <source>
        <dbReference type="ARBA" id="ARBA00023163"/>
    </source>
</evidence>
<dbReference type="Proteomes" id="UP001558632">
    <property type="component" value="Unassembled WGS sequence"/>
</dbReference>
<feature type="domain" description="Mediator complex subunit MED14 N-terminal" evidence="8">
    <location>
        <begin position="24"/>
        <end position="179"/>
    </location>
</feature>
<gene>
    <name evidence="9" type="ORF">TSPI_05890</name>
</gene>
<dbReference type="PANTHER" id="PTHR12809:SF2">
    <property type="entry name" value="MEDIATOR OF RNA POLYMERASE II TRANSCRIPTION SUBUNIT 14"/>
    <property type="match status" value="1"/>
</dbReference>
<keyword evidence="3 7" id="KW-0805">Transcription regulation</keyword>
<evidence type="ECO:0000256" key="1">
    <source>
        <dbReference type="ARBA" id="ARBA00004123"/>
    </source>
</evidence>
<keyword evidence="4 7" id="KW-0010">Activator</keyword>
<dbReference type="Pfam" id="PF08638">
    <property type="entry name" value="Med14"/>
    <property type="match status" value="1"/>
</dbReference>
<evidence type="ECO:0000313" key="9">
    <source>
        <dbReference type="EMBL" id="KAL1237284.1"/>
    </source>
</evidence>
<comment type="caution">
    <text evidence="9">The sequence shown here is derived from an EMBL/GenBank/DDBJ whole genome shotgun (WGS) entry which is preliminary data.</text>
</comment>
<evidence type="ECO:0000256" key="3">
    <source>
        <dbReference type="ARBA" id="ARBA00023015"/>
    </source>
</evidence>
<dbReference type="EMBL" id="JBEUSY010000354">
    <property type="protein sequence ID" value="KAL1237284.1"/>
    <property type="molecule type" value="Genomic_DNA"/>
</dbReference>
<evidence type="ECO:0000313" key="10">
    <source>
        <dbReference type="Proteomes" id="UP001558632"/>
    </source>
</evidence>
<evidence type="ECO:0000256" key="6">
    <source>
        <dbReference type="ARBA" id="ARBA00023242"/>
    </source>
</evidence>
<reference evidence="9 10" key="1">
    <citation type="submission" date="2024-07" db="EMBL/GenBank/DDBJ databases">
        <title>Enhanced genomic and transcriptomic resources for Trichinella pseudospiralis and T. spiralis underpin the discovery of pronounced molecular differences between stages and species.</title>
        <authorList>
            <person name="Pasi K.K."/>
            <person name="La Rosa G."/>
            <person name="Gomez-Morales M.A."/>
            <person name="Tosini F."/>
            <person name="Sumanam S."/>
            <person name="Young N.D."/>
            <person name="Chang B.C."/>
            <person name="Robin G.B."/>
        </authorList>
    </citation>
    <scope>NUCLEOTIDE SEQUENCE [LARGE SCALE GENOMIC DNA]</scope>
    <source>
        <strain evidence="9">ISS534</strain>
    </source>
</reference>
<evidence type="ECO:0000256" key="4">
    <source>
        <dbReference type="ARBA" id="ARBA00023159"/>
    </source>
</evidence>
<comment type="subunit">
    <text evidence="7">Component of the Mediator complex.</text>
</comment>
<keyword evidence="5 7" id="KW-0804">Transcription</keyword>
<comment type="similarity">
    <text evidence="2 7">Belongs to the Mediator complex subunit 14 family.</text>
</comment>
<dbReference type="InterPro" id="IPR055122">
    <property type="entry name" value="Med14_N"/>
</dbReference>
<evidence type="ECO:0000256" key="2">
    <source>
        <dbReference type="ARBA" id="ARBA00007813"/>
    </source>
</evidence>
<comment type="function">
    <text evidence="7">Component of the Mediator complex, a coactivator involved in the regulated transcription of nearly all RNA polymerase II-dependent genes. Mediator functions as a bridge to convey information from gene-specific regulatory proteins to the basal RNA polymerase II transcription machinery. Mediator is recruited to promoters by direct interactions with regulatory proteins and serves as a scaffold for the assembly of a functional preinitiation complex with RNA polymerase II and the general transcription factors.</text>
</comment>
<accession>A0ABR3KJA4</accession>
<organism evidence="9 10">
    <name type="scientific">Trichinella spiralis</name>
    <name type="common">Trichina worm</name>
    <dbReference type="NCBI Taxonomy" id="6334"/>
    <lineage>
        <taxon>Eukaryota</taxon>
        <taxon>Metazoa</taxon>
        <taxon>Ecdysozoa</taxon>
        <taxon>Nematoda</taxon>
        <taxon>Enoplea</taxon>
        <taxon>Dorylaimia</taxon>
        <taxon>Trichinellida</taxon>
        <taxon>Trichinellidae</taxon>
        <taxon>Trichinella</taxon>
    </lineage>
</organism>
<sequence>MDFEEKLAAFPLPSIPANQGPPFMAFGVLLDFAVQKTYQDFVILTDLLPKKSDLDRKISIAQFAHSARQLFVRLYAILKWARCGAKVDLCTGIVCFLDQQASMFVDTADRLYQMNCDVLQNARLPVFQIPTAVDVLTLGTYPRLPSVIKREFIRTADISQEEEECVLHRLNYVIERRLLPSLLTLPEG</sequence>
<keyword evidence="10" id="KW-1185">Reference proteome</keyword>
<proteinExistence type="inferred from homology"/>
<keyword evidence="6 7" id="KW-0539">Nucleus</keyword>